<gene>
    <name evidence="2" type="ORF">NDU88_006361</name>
</gene>
<dbReference type="InterPro" id="IPR043549">
    <property type="entry name" value="C2C4C/C2C4D"/>
</dbReference>
<evidence type="ECO:0000313" key="2">
    <source>
        <dbReference type="EMBL" id="KAJ1210999.1"/>
    </source>
</evidence>
<keyword evidence="3" id="KW-1185">Reference proteome</keyword>
<reference evidence="2" key="1">
    <citation type="journal article" date="2022" name="bioRxiv">
        <title>Sequencing and chromosome-scale assembly of the giantPleurodeles waltlgenome.</title>
        <authorList>
            <person name="Brown T."/>
            <person name="Elewa A."/>
            <person name="Iarovenko S."/>
            <person name="Subramanian E."/>
            <person name="Araus A.J."/>
            <person name="Petzold A."/>
            <person name="Susuki M."/>
            <person name="Suzuki K.-i.T."/>
            <person name="Hayashi T."/>
            <person name="Toyoda A."/>
            <person name="Oliveira C."/>
            <person name="Osipova E."/>
            <person name="Leigh N.D."/>
            <person name="Simon A."/>
            <person name="Yun M.H."/>
        </authorList>
    </citation>
    <scope>NUCLEOTIDE SEQUENCE</scope>
    <source>
        <strain evidence="2">20211129_DDA</strain>
        <tissue evidence="2">Liver</tissue>
    </source>
</reference>
<dbReference type="PANTHER" id="PTHR46291:SF4">
    <property type="entry name" value="C2 CALCIUM-DEPENDENT DOMAIN-CONTAINING PROTEIN 4C-LIKE"/>
    <property type="match status" value="1"/>
</dbReference>
<dbReference type="AlphaFoldDB" id="A0AAV7WG29"/>
<accession>A0AAV7WG29</accession>
<dbReference type="Proteomes" id="UP001066276">
    <property type="component" value="Chromosome 1_2"/>
</dbReference>
<sequence length="291" mass="32555">MLPAAAQLSIRSALDNMLTWTTLKLNKPAGGDKMSKKNMDIFSVVMTPDRIPKFFIPPLDVDHVFLPEADDVEGSTREKPITFEKRFISRSNRCRSESHLREESLCGRKIPSKKKPLCSTDISVLPYELESARDHADPATRAALSLPHLSKITTPYGFLALGESPNIRRKESLFFDHDPVDLRFLMSQKKKNKPLSRSPSTPLNDRKQQSCTQDMSLPKRAGRSASCEAICLISAHPVSSGSESCAIKSDKKRFQSLMKKHLSGIKRMRSNNGAMEKLQMPVGRTQSNPFA</sequence>
<evidence type="ECO:0000256" key="1">
    <source>
        <dbReference type="SAM" id="MobiDB-lite"/>
    </source>
</evidence>
<feature type="compositionally biased region" description="Polar residues" evidence="1">
    <location>
        <begin position="195"/>
        <end position="215"/>
    </location>
</feature>
<evidence type="ECO:0000313" key="3">
    <source>
        <dbReference type="Proteomes" id="UP001066276"/>
    </source>
</evidence>
<name>A0AAV7WG29_PLEWA</name>
<feature type="region of interest" description="Disordered" evidence="1">
    <location>
        <begin position="186"/>
        <end position="218"/>
    </location>
</feature>
<proteinExistence type="predicted"/>
<dbReference type="EMBL" id="JANPWB010000002">
    <property type="protein sequence ID" value="KAJ1210999.1"/>
    <property type="molecule type" value="Genomic_DNA"/>
</dbReference>
<dbReference type="PANTHER" id="PTHR46291">
    <property type="entry name" value="C2 DOMAIN-CONTAINING PROTEIN"/>
    <property type="match status" value="1"/>
</dbReference>
<organism evidence="2 3">
    <name type="scientific">Pleurodeles waltl</name>
    <name type="common">Iberian ribbed newt</name>
    <dbReference type="NCBI Taxonomy" id="8319"/>
    <lineage>
        <taxon>Eukaryota</taxon>
        <taxon>Metazoa</taxon>
        <taxon>Chordata</taxon>
        <taxon>Craniata</taxon>
        <taxon>Vertebrata</taxon>
        <taxon>Euteleostomi</taxon>
        <taxon>Amphibia</taxon>
        <taxon>Batrachia</taxon>
        <taxon>Caudata</taxon>
        <taxon>Salamandroidea</taxon>
        <taxon>Salamandridae</taxon>
        <taxon>Pleurodelinae</taxon>
        <taxon>Pleurodeles</taxon>
    </lineage>
</organism>
<protein>
    <submittedName>
        <fullName evidence="2">Uncharacterized protein</fullName>
    </submittedName>
</protein>
<comment type="caution">
    <text evidence="2">The sequence shown here is derived from an EMBL/GenBank/DDBJ whole genome shotgun (WGS) entry which is preliminary data.</text>
</comment>